<evidence type="ECO:0000313" key="3">
    <source>
        <dbReference type="EMBL" id="OQE23150.1"/>
    </source>
</evidence>
<feature type="chain" id="PRO_5012596365" evidence="2">
    <location>
        <begin position="26"/>
        <end position="421"/>
    </location>
</feature>
<proteinExistence type="predicted"/>
<sequence>MILSRRAVLFLGFCFFTFILLTARALRQPHEWDKVPQAVGLGEYVTTSHGSSGASTNWSMAYNISTGHMKQQQPFVPGPNFIAGIPKPLGAQYTKRLVVPRTTEEDVSWIERELPDWQTAIYVANDPSAPLHPPKNKGHEVMIYLSYVIDFYDELTDISVFIHAHQNAWHNDFLFAGDTAETVRRLNLNRVIREGYMNLRCGLGPGCPDWMHPGAIEPDESKQEEVMLARAWSEIFPDEPVPSVLAQPCCAQFALSKERIRTIPRSRYIFYRDWLLQTTLSDYIAGRIWEYLWQYVFAGEPVLCPDESVCLCDGYGFCFGGLAGFEAFKAAQAERDELAQEVDNWVWMSEDLEETKDLDGKLDETMDLNIPPPGGKSENEDSYAAKTREVEAMLENAIARGDNPRLRAEEVGRPWKEGDGY</sequence>
<evidence type="ECO:0000256" key="2">
    <source>
        <dbReference type="SAM" id="SignalP"/>
    </source>
</evidence>
<dbReference type="InterPro" id="IPR021838">
    <property type="entry name" value="DUF3431"/>
</dbReference>
<dbReference type="PANTHER" id="PTHR37490:SF3">
    <property type="entry name" value="DUF3431 DOMAIN CONTAINING PROTEIN"/>
    <property type="match status" value="1"/>
</dbReference>
<organism evidence="3 4">
    <name type="scientific">Penicillium steckii</name>
    <dbReference type="NCBI Taxonomy" id="303698"/>
    <lineage>
        <taxon>Eukaryota</taxon>
        <taxon>Fungi</taxon>
        <taxon>Dikarya</taxon>
        <taxon>Ascomycota</taxon>
        <taxon>Pezizomycotina</taxon>
        <taxon>Eurotiomycetes</taxon>
        <taxon>Eurotiomycetidae</taxon>
        <taxon>Eurotiales</taxon>
        <taxon>Aspergillaceae</taxon>
        <taxon>Penicillium</taxon>
    </lineage>
</organism>
<dbReference type="PANTHER" id="PTHR37490">
    <property type="entry name" value="EXPRESSED PROTEIN"/>
    <property type="match status" value="1"/>
</dbReference>
<name>A0A1V6TB20_9EURO</name>
<gene>
    <name evidence="3" type="ORF">PENSTE_c009G03697</name>
</gene>
<keyword evidence="2" id="KW-0732">Signal</keyword>
<feature type="compositionally biased region" description="Basic and acidic residues" evidence="1">
    <location>
        <begin position="402"/>
        <end position="421"/>
    </location>
</feature>
<accession>A0A1V6TB20</accession>
<dbReference type="EMBL" id="MLKD01000009">
    <property type="protein sequence ID" value="OQE23150.1"/>
    <property type="molecule type" value="Genomic_DNA"/>
</dbReference>
<dbReference type="Proteomes" id="UP000191285">
    <property type="component" value="Unassembled WGS sequence"/>
</dbReference>
<feature type="signal peptide" evidence="2">
    <location>
        <begin position="1"/>
        <end position="25"/>
    </location>
</feature>
<keyword evidence="4" id="KW-1185">Reference proteome</keyword>
<reference evidence="4" key="1">
    <citation type="journal article" date="2017" name="Nat. Microbiol.">
        <title>Global analysis of biosynthetic gene clusters reveals vast potential of secondary metabolite production in Penicillium species.</title>
        <authorList>
            <person name="Nielsen J.C."/>
            <person name="Grijseels S."/>
            <person name="Prigent S."/>
            <person name="Ji B."/>
            <person name="Dainat J."/>
            <person name="Nielsen K.F."/>
            <person name="Frisvad J.C."/>
            <person name="Workman M."/>
            <person name="Nielsen J."/>
        </authorList>
    </citation>
    <scope>NUCLEOTIDE SEQUENCE [LARGE SCALE GENOMIC DNA]</scope>
    <source>
        <strain evidence="4">IBT 24891</strain>
    </source>
</reference>
<dbReference type="Pfam" id="PF11913">
    <property type="entry name" value="DUF3431"/>
    <property type="match status" value="1"/>
</dbReference>
<feature type="region of interest" description="Disordered" evidence="1">
    <location>
        <begin position="401"/>
        <end position="421"/>
    </location>
</feature>
<dbReference type="AlphaFoldDB" id="A0A1V6TB20"/>
<dbReference type="OrthoDB" id="426718at2759"/>
<comment type="caution">
    <text evidence="3">The sequence shown here is derived from an EMBL/GenBank/DDBJ whole genome shotgun (WGS) entry which is preliminary data.</text>
</comment>
<evidence type="ECO:0000313" key="4">
    <source>
        <dbReference type="Proteomes" id="UP000191285"/>
    </source>
</evidence>
<protein>
    <submittedName>
        <fullName evidence="3">Uncharacterized protein</fullName>
    </submittedName>
</protein>
<evidence type="ECO:0000256" key="1">
    <source>
        <dbReference type="SAM" id="MobiDB-lite"/>
    </source>
</evidence>